<keyword evidence="3" id="KW-1185">Reference proteome</keyword>
<reference evidence="4 5" key="1">
    <citation type="submission" date="2025-05" db="UniProtKB">
        <authorList>
            <consortium name="RefSeq"/>
        </authorList>
    </citation>
    <scope>IDENTIFICATION</scope>
    <source>
        <tissue evidence="4 5">Muscle</tissue>
    </source>
</reference>
<dbReference type="InterPro" id="IPR000863">
    <property type="entry name" value="Sulfotransferase_dom"/>
</dbReference>
<sequence>MCYRMIRTKKLLLVLLCGLVTLVVIQWSLDRLFSEDRSSTLDNKGKLEEIKKYVFQQNSYDYPTSGLSELWHAENTKKKKKIGKFVNFLPTNTKISPPNNRTFIKQKTLSESKKNIKQVYNNTKQNKSFYPLTRKKTGFKISPTGMTIKIAESEPVIRHSTSRDVPSNQTLSMVKPVHNQKLKRKESIPKEFTPDTFKSASTLSLPSNKKTTLGLNQTSINNKLSDKKHGKKILIATYFRSGSTFLGDILQQNPKTFYHFEPLHYMTYGERISSDKEHEALEQIKKLFNCDFSKKYLDWVIKQKNQFLFRRNQYLWSSCRVRSTACFFQNFVESVCKRSRIQVMKVTRLSMQQIKHFVQNNPDLQVQVVYLVRDPRGIFNSRNTLNWCQNSSCSNYTQLCREMAQDVQVFEALHQEQPHKFTLIRYEDLALNPEKKTKNIFQNLGLSYLKSTGRFLEYHTHTNKIETDAYSTRRNSSSTAFQWLHRLNSTQIQHIEESCVDVFNHLGYSTMYYPQKLKLLNDSSPLQQLSFH</sequence>
<dbReference type="PANTHER" id="PTHR10704">
    <property type="entry name" value="CARBOHYDRATE SULFOTRANSFERASE"/>
    <property type="match status" value="1"/>
</dbReference>
<evidence type="ECO:0000313" key="7">
    <source>
        <dbReference type="RefSeq" id="XP_022241006.1"/>
    </source>
</evidence>
<dbReference type="Pfam" id="PF00685">
    <property type="entry name" value="Sulfotransfer_1"/>
    <property type="match status" value="1"/>
</dbReference>
<dbReference type="RefSeq" id="XP_022241003.1">
    <property type="nucleotide sequence ID" value="XM_022385295.1"/>
</dbReference>
<dbReference type="Gene3D" id="3.40.50.300">
    <property type="entry name" value="P-loop containing nucleotide triphosphate hydrolases"/>
    <property type="match status" value="1"/>
</dbReference>
<dbReference type="RefSeq" id="XP_022241005.1">
    <property type="nucleotide sequence ID" value="XM_022385297.1"/>
</dbReference>
<dbReference type="Proteomes" id="UP000694941">
    <property type="component" value="Unplaced"/>
</dbReference>
<dbReference type="RefSeq" id="XP_022241006.1">
    <property type="nucleotide sequence ID" value="XM_022385298.1"/>
</dbReference>
<gene>
    <name evidence="4 5 6 7" type="primary">LOC111085655</name>
</gene>
<evidence type="ECO:0000313" key="5">
    <source>
        <dbReference type="RefSeq" id="XP_022241004.1"/>
    </source>
</evidence>
<accession>A0ABM1SBK0</accession>
<evidence type="ECO:0000256" key="1">
    <source>
        <dbReference type="SAM" id="MobiDB-lite"/>
    </source>
</evidence>
<dbReference type="InterPro" id="IPR051135">
    <property type="entry name" value="Gal/GlcNAc/GalNAc_ST"/>
</dbReference>
<proteinExistence type="predicted"/>
<protein>
    <submittedName>
        <fullName evidence="4 5">Carbohydrate sulfotransferase 1-like</fullName>
    </submittedName>
</protein>
<evidence type="ECO:0000313" key="6">
    <source>
        <dbReference type="RefSeq" id="XP_022241005.1"/>
    </source>
</evidence>
<evidence type="ECO:0000313" key="4">
    <source>
        <dbReference type="RefSeq" id="XP_022241003.1"/>
    </source>
</evidence>
<dbReference type="SUPFAM" id="SSF52540">
    <property type="entry name" value="P-loop containing nucleoside triphosphate hydrolases"/>
    <property type="match status" value="1"/>
</dbReference>
<dbReference type="RefSeq" id="XP_022241004.1">
    <property type="nucleotide sequence ID" value="XM_022385296.1"/>
</dbReference>
<dbReference type="PANTHER" id="PTHR10704:SF44">
    <property type="entry name" value="LD35051P-RELATED"/>
    <property type="match status" value="1"/>
</dbReference>
<dbReference type="InterPro" id="IPR027417">
    <property type="entry name" value="P-loop_NTPase"/>
</dbReference>
<dbReference type="GeneID" id="111085655"/>
<name>A0ABM1SBK0_LIMPO</name>
<feature type="domain" description="Sulfotransferase" evidence="2">
    <location>
        <begin position="232"/>
        <end position="499"/>
    </location>
</feature>
<feature type="region of interest" description="Disordered" evidence="1">
    <location>
        <begin position="178"/>
        <end position="199"/>
    </location>
</feature>
<evidence type="ECO:0000313" key="3">
    <source>
        <dbReference type="Proteomes" id="UP000694941"/>
    </source>
</evidence>
<organism evidence="3 6">
    <name type="scientific">Limulus polyphemus</name>
    <name type="common">Atlantic horseshoe crab</name>
    <dbReference type="NCBI Taxonomy" id="6850"/>
    <lineage>
        <taxon>Eukaryota</taxon>
        <taxon>Metazoa</taxon>
        <taxon>Ecdysozoa</taxon>
        <taxon>Arthropoda</taxon>
        <taxon>Chelicerata</taxon>
        <taxon>Merostomata</taxon>
        <taxon>Xiphosura</taxon>
        <taxon>Limulidae</taxon>
        <taxon>Limulus</taxon>
    </lineage>
</organism>
<evidence type="ECO:0000259" key="2">
    <source>
        <dbReference type="Pfam" id="PF00685"/>
    </source>
</evidence>